<dbReference type="InterPro" id="IPR016181">
    <property type="entry name" value="Acyl_CoA_acyltransferase"/>
</dbReference>
<dbReference type="Pfam" id="PF13527">
    <property type="entry name" value="Acetyltransf_9"/>
    <property type="match status" value="1"/>
</dbReference>
<dbReference type="PANTHER" id="PTHR37817:SF1">
    <property type="entry name" value="N-ACETYLTRANSFERASE EIS"/>
    <property type="match status" value="1"/>
</dbReference>
<dbReference type="InterPro" id="IPR000182">
    <property type="entry name" value="GNAT_dom"/>
</dbReference>
<sequence>MIEMMRFAEKGDFPAVRTLWETCFPDEGGFNDYFFAHFYKEKYTLLYLEGETLVAMVQMLPYRMTVGGVSREVTYIYGACTDPAHRRKGYMARLLERSFELDRQAERVASVLIPAEKWLFDFYKPFGYEPFFHISRGEITRTAGEREAPRRLTSADVPALAALYDKLVPKCRIERDTAYWNAQLALFDTLGAGVYGWFKDGTLTGYAFCWEDNAQELLGAGDAQLQGLLDVLRRDMLAVTEIGAETALGVCKWHNKADETAGYMNLMLN</sequence>
<accession>A0ABQ1E0G0</accession>
<feature type="domain" description="N-acetyltransferase" evidence="1">
    <location>
        <begin position="3"/>
        <end position="144"/>
    </location>
</feature>
<comment type="caution">
    <text evidence="2">The sequence shown here is derived from an EMBL/GenBank/DDBJ whole genome shotgun (WGS) entry which is preliminary data.</text>
</comment>
<dbReference type="Gene3D" id="3.40.630.30">
    <property type="match status" value="1"/>
</dbReference>
<dbReference type="SUPFAM" id="SSF55729">
    <property type="entry name" value="Acyl-CoA N-acyltransferases (Nat)"/>
    <property type="match status" value="1"/>
</dbReference>
<dbReference type="PROSITE" id="PS51186">
    <property type="entry name" value="GNAT"/>
    <property type="match status" value="1"/>
</dbReference>
<name>A0ABQ1E0G0_9FIRM</name>
<dbReference type="Proteomes" id="UP000620147">
    <property type="component" value="Unassembled WGS sequence"/>
</dbReference>
<reference evidence="2 3" key="1">
    <citation type="submission" date="2020-06" db="EMBL/GenBank/DDBJ databases">
        <title>Characterization of fructooligosaccharide metabolism and fructooligosaccharide-degrading enzymes in human commensal butyrate producers.</title>
        <authorList>
            <person name="Tanno H."/>
            <person name="Fujii T."/>
            <person name="Hirano K."/>
            <person name="Maeno S."/>
            <person name="Tonozuka T."/>
            <person name="Sakamoto M."/>
            <person name="Ohkuma M."/>
            <person name="Tochio T."/>
            <person name="Endo A."/>
        </authorList>
    </citation>
    <scope>NUCLEOTIDE SEQUENCE [LARGE SCALE GENOMIC DNA]</scope>
    <source>
        <strain evidence="2 3">JCM 31056</strain>
    </source>
</reference>
<evidence type="ECO:0000313" key="2">
    <source>
        <dbReference type="EMBL" id="GFO88431.1"/>
    </source>
</evidence>
<evidence type="ECO:0000313" key="3">
    <source>
        <dbReference type="Proteomes" id="UP000620147"/>
    </source>
</evidence>
<proteinExistence type="predicted"/>
<keyword evidence="3" id="KW-1185">Reference proteome</keyword>
<protein>
    <recommendedName>
        <fullName evidence="1">N-acetyltransferase domain-containing protein</fullName>
    </recommendedName>
</protein>
<dbReference type="EMBL" id="BLYJ01000018">
    <property type="protein sequence ID" value="GFO88431.1"/>
    <property type="molecule type" value="Genomic_DNA"/>
</dbReference>
<dbReference type="PANTHER" id="PTHR37817">
    <property type="entry name" value="N-ACETYLTRANSFERASE EIS"/>
    <property type="match status" value="1"/>
</dbReference>
<evidence type="ECO:0000259" key="1">
    <source>
        <dbReference type="PROSITE" id="PS51186"/>
    </source>
</evidence>
<gene>
    <name evidence="2" type="ORF">BUFA31_15950</name>
</gene>
<dbReference type="InterPro" id="IPR051554">
    <property type="entry name" value="Acetyltransferase_Eis"/>
</dbReference>
<organism evidence="2 3">
    <name type="scientific">Butyricicoccus faecihominis</name>
    <dbReference type="NCBI Taxonomy" id="1712515"/>
    <lineage>
        <taxon>Bacteria</taxon>
        <taxon>Bacillati</taxon>
        <taxon>Bacillota</taxon>
        <taxon>Clostridia</taxon>
        <taxon>Eubacteriales</taxon>
        <taxon>Butyricicoccaceae</taxon>
        <taxon>Butyricicoccus</taxon>
    </lineage>
</organism>